<dbReference type="RefSeq" id="WP_152290139.1">
    <property type="nucleotide sequence ID" value="NZ_VTPV01000006.1"/>
</dbReference>
<dbReference type="EMBL" id="VTPV01000006">
    <property type="protein sequence ID" value="KAB1230513.1"/>
    <property type="molecule type" value="Genomic_DNA"/>
</dbReference>
<comment type="caution">
    <text evidence="2">The sequence shown here is derived from an EMBL/GenBank/DDBJ whole genome shotgun (WGS) entry which is preliminary data.</text>
</comment>
<sequence length="414" mass="47009">MKKTLSVLLSFCIALIFAQVKFEKGYIINSNDVKKEVLIKNQGWVSTPDNFVYKTDENSAENTGTPNTIKEFGIYNEIKYISYNGDIDYSSDNLDDLSNSKAPELKKGLVFLKEVVKGNKSLYFYQKQNFGRYFYSDSDSSIQPLIYKKYYFNGSSSQVATNDDYINQLQTIFSDDSNAKALAAKTKYTTSDLKKLFSLYNSKFSGATSSKEQSFSETKKKAKFNLSIRPGANFYSPLKIAQTYGNEGFPSKTGLRIGVEAEIVLPFNKNKWSVVLEPTFSLYNNKVTIKTNDNLYNMHMENYSFFSLPLSLRHYMFINDDSKIFINAGINVLSIKTSSSETIDLDYDGTVFDKLQLSPSQSFKSAVFGVGFNYKNKYSIEVRYNTSTNLLDEKRNAATADLKYVSLILGYNIF</sequence>
<organism evidence="2 3">
    <name type="scientific">Chryseobacterium viscerum</name>
    <dbReference type="NCBI Taxonomy" id="1037377"/>
    <lineage>
        <taxon>Bacteria</taxon>
        <taxon>Pseudomonadati</taxon>
        <taxon>Bacteroidota</taxon>
        <taxon>Flavobacteriia</taxon>
        <taxon>Flavobacteriales</taxon>
        <taxon>Weeksellaceae</taxon>
        <taxon>Chryseobacterium group</taxon>
        <taxon>Chryseobacterium</taxon>
    </lineage>
</organism>
<evidence type="ECO:0000313" key="3">
    <source>
        <dbReference type="Proteomes" id="UP000326384"/>
    </source>
</evidence>
<keyword evidence="1" id="KW-0732">Signal</keyword>
<evidence type="ECO:0000313" key="2">
    <source>
        <dbReference type="EMBL" id="KAB1230513.1"/>
    </source>
</evidence>
<proteinExistence type="predicted"/>
<feature type="chain" id="PRO_5047275629" evidence="1">
    <location>
        <begin position="19"/>
        <end position="414"/>
    </location>
</feature>
<keyword evidence="3" id="KW-1185">Reference proteome</keyword>
<feature type="signal peptide" evidence="1">
    <location>
        <begin position="1"/>
        <end position="18"/>
    </location>
</feature>
<reference evidence="2 3" key="1">
    <citation type="journal article" date="2019" name="Stand. Genomic Sci.">
        <title>Draft Whole-Genome Sequence of a Novel Chryseobacterium viscerum Strain Isolated from Fresh Water at Dripping Springs, New Mexico.</title>
        <authorList>
            <person name="Kyndt J.A."/>
            <person name="Moore T.C."/>
        </authorList>
    </citation>
    <scope>NUCLEOTIDE SEQUENCE [LARGE SCALE GENOMIC DNA]</scope>
    <source>
        <strain evidence="2 3">DPS</strain>
    </source>
</reference>
<accession>A0A5N4BQ22</accession>
<evidence type="ECO:0000256" key="1">
    <source>
        <dbReference type="SAM" id="SignalP"/>
    </source>
</evidence>
<name>A0A5N4BQ22_9FLAO</name>
<gene>
    <name evidence="2" type="ORF">F8D52_12175</name>
</gene>
<dbReference type="Proteomes" id="UP000326384">
    <property type="component" value="Unassembled WGS sequence"/>
</dbReference>
<protein>
    <submittedName>
        <fullName evidence="2">PorT family protein</fullName>
    </submittedName>
</protein>